<feature type="binding site" evidence="14">
    <location>
        <begin position="85"/>
        <end position="87"/>
    </location>
    <ligand>
        <name>ATP</name>
        <dbReference type="ChEBI" id="CHEBI:30616"/>
    </ligand>
</feature>
<comment type="subcellular location">
    <subcellularLocation>
        <location evidence="2 13">Nucleus</location>
    </subcellularLocation>
</comment>
<comment type="catalytic activity">
    <reaction evidence="13">
        <text>RNA(n) + ATP = RNA(n)-3'-adenine ribonucleotide + diphosphate</text>
        <dbReference type="Rhea" id="RHEA:11332"/>
        <dbReference type="Rhea" id="RHEA-COMP:14527"/>
        <dbReference type="Rhea" id="RHEA-COMP:17347"/>
        <dbReference type="ChEBI" id="CHEBI:30616"/>
        <dbReference type="ChEBI" id="CHEBI:33019"/>
        <dbReference type="ChEBI" id="CHEBI:140395"/>
        <dbReference type="ChEBI" id="CHEBI:173115"/>
        <dbReference type="EC" id="2.7.7.19"/>
    </reaction>
</comment>
<keyword evidence="6 15" id="KW-0479">Metal-binding</keyword>
<feature type="binding site" evidence="14">
    <location>
        <position position="155"/>
    </location>
    <ligand>
        <name>ATP</name>
        <dbReference type="ChEBI" id="CHEBI:30616"/>
    </ligand>
</feature>
<dbReference type="InterPro" id="IPR048840">
    <property type="entry name" value="PolA_pol_NTPase"/>
</dbReference>
<dbReference type="GO" id="GO:0006397">
    <property type="term" value="P:mRNA processing"/>
    <property type="evidence" value="ECO:0007669"/>
    <property type="project" value="UniProtKB-KW"/>
</dbReference>
<feature type="domain" description="Poly(A) polymerase nucleotidyltransferase" evidence="18">
    <location>
        <begin position="6"/>
        <end position="202"/>
    </location>
</feature>
<evidence type="ECO:0000256" key="13">
    <source>
        <dbReference type="PIRNR" id="PIRNR018425"/>
    </source>
</evidence>
<evidence type="ECO:0000313" key="20">
    <source>
        <dbReference type="Proteomes" id="UP000800041"/>
    </source>
</evidence>
<keyword evidence="9 15" id="KW-0460">Magnesium</keyword>
<dbReference type="OrthoDB" id="412748at2759"/>
<dbReference type="InterPro" id="IPR007010">
    <property type="entry name" value="PolA_pol_RNA-bd_dom"/>
</dbReference>
<evidence type="ECO:0000256" key="12">
    <source>
        <dbReference type="ARBA" id="ARBA00023242"/>
    </source>
</evidence>
<feature type="binding site" evidence="15">
    <location>
        <position position="98"/>
    </location>
    <ligand>
        <name>Mg(2+)</name>
        <dbReference type="ChEBI" id="CHEBI:18420"/>
        <label>2</label>
        <note>catalytic</note>
    </ligand>
</feature>
<evidence type="ECO:0000313" key="19">
    <source>
        <dbReference type="EMBL" id="KAF1985175.1"/>
    </source>
</evidence>
<dbReference type="GO" id="GO:0046872">
    <property type="term" value="F:metal ion binding"/>
    <property type="evidence" value="ECO:0007669"/>
    <property type="project" value="UniProtKB-KW"/>
</dbReference>
<keyword evidence="12 13" id="KW-0539">Nucleus</keyword>
<name>A0A6G1GW73_9PEZI</name>
<dbReference type="GO" id="GO:0031123">
    <property type="term" value="P:RNA 3'-end processing"/>
    <property type="evidence" value="ECO:0007669"/>
    <property type="project" value="InterPro"/>
</dbReference>
<dbReference type="InterPro" id="IPR011068">
    <property type="entry name" value="NuclTrfase_I-like_C"/>
</dbReference>
<evidence type="ECO:0000259" key="16">
    <source>
        <dbReference type="Pfam" id="PF04926"/>
    </source>
</evidence>
<keyword evidence="11" id="KW-0464">Manganese</keyword>
<dbReference type="GO" id="GO:0005634">
    <property type="term" value="C:nucleus"/>
    <property type="evidence" value="ECO:0007669"/>
    <property type="project" value="UniProtKB-SubCell"/>
</dbReference>
<feature type="domain" description="Poly(A) polymerase RNA-binding" evidence="16">
    <location>
        <begin position="364"/>
        <end position="556"/>
    </location>
</feature>
<dbReference type="GO" id="GO:1990817">
    <property type="term" value="F:poly(A) RNA polymerase activity"/>
    <property type="evidence" value="ECO:0007669"/>
    <property type="project" value="UniProtKB-UniRule"/>
</dbReference>
<dbReference type="InterPro" id="IPR043519">
    <property type="entry name" value="NT_sf"/>
</dbReference>
<evidence type="ECO:0000256" key="7">
    <source>
        <dbReference type="ARBA" id="ARBA00022741"/>
    </source>
</evidence>
<organism evidence="19 20">
    <name type="scientific">Aulographum hederae CBS 113979</name>
    <dbReference type="NCBI Taxonomy" id="1176131"/>
    <lineage>
        <taxon>Eukaryota</taxon>
        <taxon>Fungi</taxon>
        <taxon>Dikarya</taxon>
        <taxon>Ascomycota</taxon>
        <taxon>Pezizomycotina</taxon>
        <taxon>Dothideomycetes</taxon>
        <taxon>Pleosporomycetidae</taxon>
        <taxon>Aulographales</taxon>
        <taxon>Aulographaceae</taxon>
    </lineage>
</organism>
<evidence type="ECO:0000256" key="4">
    <source>
        <dbReference type="ARBA" id="ARBA00022664"/>
    </source>
</evidence>
<keyword evidence="20" id="KW-1185">Reference proteome</keyword>
<evidence type="ECO:0000259" key="17">
    <source>
        <dbReference type="Pfam" id="PF04928"/>
    </source>
</evidence>
<protein>
    <recommendedName>
        <fullName evidence="13">Poly(A) polymerase</fullName>
        <ecNumber evidence="13">2.7.7.19</ecNumber>
    </recommendedName>
</protein>
<dbReference type="AlphaFoldDB" id="A0A6G1GW73"/>
<evidence type="ECO:0000256" key="2">
    <source>
        <dbReference type="ARBA" id="ARBA00004123"/>
    </source>
</evidence>
<evidence type="ECO:0000256" key="6">
    <source>
        <dbReference type="ARBA" id="ARBA00022723"/>
    </source>
</evidence>
<feature type="binding site" evidence="15">
    <location>
        <position position="100"/>
    </location>
    <ligand>
        <name>Mg(2+)</name>
        <dbReference type="ChEBI" id="CHEBI:18420"/>
        <label>2</label>
        <note>catalytic</note>
    </ligand>
</feature>
<evidence type="ECO:0000259" key="18">
    <source>
        <dbReference type="Pfam" id="PF20750"/>
    </source>
</evidence>
<feature type="binding site" evidence="14">
    <location>
        <begin position="98"/>
        <end position="100"/>
    </location>
    <ligand>
        <name>ATP</name>
        <dbReference type="ChEBI" id="CHEBI:30616"/>
    </ligand>
</feature>
<dbReference type="Gene3D" id="1.10.1410.10">
    <property type="match status" value="1"/>
</dbReference>
<dbReference type="FunFam" id="3.30.70.590:FF:000003">
    <property type="entry name" value="Poly(A) polymerase"/>
    <property type="match status" value="1"/>
</dbReference>
<dbReference type="InterPro" id="IPR014492">
    <property type="entry name" value="PolyA_polymerase"/>
</dbReference>
<dbReference type="GO" id="GO:0005524">
    <property type="term" value="F:ATP binding"/>
    <property type="evidence" value="ECO:0007669"/>
    <property type="project" value="UniProtKB-UniRule"/>
</dbReference>
<dbReference type="EC" id="2.7.7.19" evidence="13"/>
<evidence type="ECO:0000256" key="3">
    <source>
        <dbReference type="ARBA" id="ARBA00010912"/>
    </source>
</evidence>
<comment type="cofactor">
    <cofactor evidence="15">
        <name>Mg(2+)</name>
        <dbReference type="ChEBI" id="CHEBI:18420"/>
    </cofactor>
    <text evidence="15">Binds 2 magnesium ions. Also active with manganese.</text>
</comment>
<dbReference type="SUPFAM" id="SSF81301">
    <property type="entry name" value="Nucleotidyltransferase"/>
    <property type="match status" value="1"/>
</dbReference>
<evidence type="ECO:0000256" key="10">
    <source>
        <dbReference type="ARBA" id="ARBA00022884"/>
    </source>
</evidence>
<proteinExistence type="inferred from homology"/>
<evidence type="ECO:0000256" key="14">
    <source>
        <dbReference type="PIRSR" id="PIRSR018425-1"/>
    </source>
</evidence>
<evidence type="ECO:0000256" key="11">
    <source>
        <dbReference type="ARBA" id="ARBA00023211"/>
    </source>
</evidence>
<feature type="binding site" evidence="15">
    <location>
        <position position="98"/>
    </location>
    <ligand>
        <name>Mg(2+)</name>
        <dbReference type="ChEBI" id="CHEBI:18420"/>
        <label>1</label>
        <note>catalytic</note>
    </ligand>
</feature>
<dbReference type="CDD" id="cd05402">
    <property type="entry name" value="NT_PAP_TUTase"/>
    <property type="match status" value="1"/>
</dbReference>
<evidence type="ECO:0000256" key="15">
    <source>
        <dbReference type="PIRSR" id="PIRSR018425-2"/>
    </source>
</evidence>
<feature type="binding site" evidence="14">
    <location>
        <begin position="234"/>
        <end position="235"/>
    </location>
    <ligand>
        <name>ATP</name>
        <dbReference type="ChEBI" id="CHEBI:30616"/>
    </ligand>
</feature>
<keyword evidence="4 13" id="KW-0507">mRNA processing</keyword>
<sequence>MAQRWGITDPISTALPTPQDMQLDEQLTAELKARHNFESHEDTEKRKTALRHLQSVTEELVRQVGKRKNLPQSVVDAAGGRVATFGSYRLGVFGPGSDIDTLVVAPKHVTRDDFFAFFPALMEERSAPGTITELTPVPDAFVPIIKMEYVGISIDLIFVSLHRSSIPANLDMADSALLRGLDDTDMKCITGTRVTDEMLSLVPQAKTFRLCLRAIKLWAKQRGIYGNIAGFPGGVAWAILVARVCQLYPFATGSILVSKFFIIMDNWDWQGRSTNGGQVKPILLKHIENENILQARVWNPEINRSDRGHIFPIITPAYPSMCATHNVGYSTKHVILKEFTRGKAITTKIVQNMASWSELFEKHTFFTHDYKHYLMVVAATRNKEAHKLWEGTVQSKIRILTRGIEMYAADISVAHPYVKGFERVHQCKDENEVDQVLQGKLNHQIPETETKPVDERNDAKQAAAAEDGGENIKVKDSTIETNDQGVSTVYTTTFYVGLQLKPGAKRIDVTQASSDFKKACKDWPQYNDELNQVRVIHIKNVDLPSDVFEAGEAKPQPKLKKTKNGTGELTVSNQKRTFAETGLDDAHTNGTKQRISLDGAVAITPAG</sequence>
<dbReference type="PANTHER" id="PTHR10682">
    <property type="entry name" value="POLY A POLYMERASE"/>
    <property type="match status" value="1"/>
</dbReference>
<dbReference type="FunFam" id="3.30.460.10:FF:000002">
    <property type="entry name" value="Poly(A) polymerase alpha, putative"/>
    <property type="match status" value="1"/>
</dbReference>
<comment type="function">
    <text evidence="13">Polymerase that creates the 3'-poly(A) tail of mRNA's.</text>
</comment>
<feature type="binding site" evidence="14">
    <location>
        <position position="225"/>
    </location>
    <ligand>
        <name>ATP</name>
        <dbReference type="ChEBI" id="CHEBI:30616"/>
    </ligand>
</feature>
<feature type="binding site" evidence="14">
    <location>
        <position position="216"/>
    </location>
    <ligand>
        <name>ATP</name>
        <dbReference type="ChEBI" id="CHEBI:30616"/>
    </ligand>
</feature>
<dbReference type="SUPFAM" id="SSF81631">
    <property type="entry name" value="PAP/OAS1 substrate-binding domain"/>
    <property type="match status" value="1"/>
</dbReference>
<evidence type="ECO:0000256" key="8">
    <source>
        <dbReference type="ARBA" id="ARBA00022840"/>
    </source>
</evidence>
<dbReference type="Pfam" id="PF20750">
    <property type="entry name" value="PAP_NTPase"/>
    <property type="match status" value="1"/>
</dbReference>
<dbReference type="InterPro" id="IPR007012">
    <property type="entry name" value="PolA_pol_cen_dom"/>
</dbReference>
<feature type="binding site" evidence="15">
    <location>
        <position position="155"/>
    </location>
    <ligand>
        <name>Mg(2+)</name>
        <dbReference type="ChEBI" id="CHEBI:18420"/>
        <label>2</label>
        <note>catalytic</note>
    </ligand>
</feature>
<dbReference type="Pfam" id="PF04928">
    <property type="entry name" value="PAP_central"/>
    <property type="match status" value="1"/>
</dbReference>
<evidence type="ECO:0000256" key="9">
    <source>
        <dbReference type="ARBA" id="ARBA00022842"/>
    </source>
</evidence>
<dbReference type="PANTHER" id="PTHR10682:SF10">
    <property type="entry name" value="POLYNUCLEOTIDE ADENYLYLTRANSFERASE"/>
    <property type="match status" value="1"/>
</dbReference>
<dbReference type="EMBL" id="ML977163">
    <property type="protein sequence ID" value="KAF1985175.1"/>
    <property type="molecule type" value="Genomic_DNA"/>
</dbReference>
<keyword evidence="5 13" id="KW-0808">Transferase</keyword>
<evidence type="ECO:0000256" key="1">
    <source>
        <dbReference type="ARBA" id="ARBA00001936"/>
    </source>
</evidence>
<dbReference type="PIRSF" id="PIRSF018425">
    <property type="entry name" value="PolyA_polymerase"/>
    <property type="match status" value="1"/>
</dbReference>
<keyword evidence="10" id="KW-0694">RNA-binding</keyword>
<dbReference type="Gene3D" id="3.30.460.10">
    <property type="entry name" value="Beta Polymerase, domain 2"/>
    <property type="match status" value="1"/>
</dbReference>
<comment type="similarity">
    <text evidence="3 13">Belongs to the poly(A) polymerase family.</text>
</comment>
<dbReference type="Proteomes" id="UP000800041">
    <property type="component" value="Unassembled WGS sequence"/>
</dbReference>
<dbReference type="SUPFAM" id="SSF55003">
    <property type="entry name" value="PAP/Archaeal CCA-adding enzyme, C-terminal domain"/>
    <property type="match status" value="1"/>
</dbReference>
<feature type="binding site" evidence="15">
    <location>
        <position position="100"/>
    </location>
    <ligand>
        <name>Mg(2+)</name>
        <dbReference type="ChEBI" id="CHEBI:18420"/>
        <label>1</label>
        <note>catalytic</note>
    </ligand>
</feature>
<gene>
    <name evidence="19" type="ORF">K402DRAFT_422150</name>
</gene>
<keyword evidence="7 13" id="KW-0547">Nucleotide-binding</keyword>
<dbReference type="GO" id="GO:0003723">
    <property type="term" value="F:RNA binding"/>
    <property type="evidence" value="ECO:0007669"/>
    <property type="project" value="UniProtKB-UniRule"/>
</dbReference>
<evidence type="ECO:0000256" key="5">
    <source>
        <dbReference type="ARBA" id="ARBA00022679"/>
    </source>
</evidence>
<reference evidence="19" key="1">
    <citation type="journal article" date="2020" name="Stud. Mycol.">
        <title>101 Dothideomycetes genomes: a test case for predicting lifestyles and emergence of pathogens.</title>
        <authorList>
            <person name="Haridas S."/>
            <person name="Albert R."/>
            <person name="Binder M."/>
            <person name="Bloem J."/>
            <person name="Labutti K."/>
            <person name="Salamov A."/>
            <person name="Andreopoulos B."/>
            <person name="Baker S."/>
            <person name="Barry K."/>
            <person name="Bills G."/>
            <person name="Bluhm B."/>
            <person name="Cannon C."/>
            <person name="Castanera R."/>
            <person name="Culley D."/>
            <person name="Daum C."/>
            <person name="Ezra D."/>
            <person name="Gonzalez J."/>
            <person name="Henrissat B."/>
            <person name="Kuo A."/>
            <person name="Liang C."/>
            <person name="Lipzen A."/>
            <person name="Lutzoni F."/>
            <person name="Magnuson J."/>
            <person name="Mondo S."/>
            <person name="Nolan M."/>
            <person name="Ohm R."/>
            <person name="Pangilinan J."/>
            <person name="Park H.-J."/>
            <person name="Ramirez L."/>
            <person name="Alfaro M."/>
            <person name="Sun H."/>
            <person name="Tritt A."/>
            <person name="Yoshinaga Y."/>
            <person name="Zwiers L.-H."/>
            <person name="Turgeon B."/>
            <person name="Goodwin S."/>
            <person name="Spatafora J."/>
            <person name="Crous P."/>
            <person name="Grigoriev I."/>
        </authorList>
    </citation>
    <scope>NUCLEOTIDE SEQUENCE</scope>
    <source>
        <strain evidence="19">CBS 113979</strain>
    </source>
</reference>
<keyword evidence="8 13" id="KW-0067">ATP-binding</keyword>
<dbReference type="Pfam" id="PF04926">
    <property type="entry name" value="PAP_RNA-bind"/>
    <property type="match status" value="1"/>
</dbReference>
<feature type="domain" description="Poly(A) polymerase central" evidence="17">
    <location>
        <begin position="207"/>
        <end position="362"/>
    </location>
</feature>
<dbReference type="FunFam" id="1.10.1410.10:FF:000001">
    <property type="entry name" value="Putative poly(A) polymerase gamma"/>
    <property type="match status" value="1"/>
</dbReference>
<dbReference type="Gene3D" id="3.30.70.590">
    <property type="entry name" value="Poly(A) polymerase predicted RNA binding domain"/>
    <property type="match status" value="1"/>
</dbReference>
<accession>A0A6G1GW73</accession>
<comment type="cofactor">
    <cofactor evidence="1">
        <name>Mn(2+)</name>
        <dbReference type="ChEBI" id="CHEBI:29035"/>
    </cofactor>
</comment>